<sequence length="200" mass="23434">MGCSTGYFFVLLKICLNVRLSVNYGQNSIEKPLMVSPSSLYHHSHTAMLYKQMTYDDHHFLLCCKPFLSPRKPQFLHTLDYVISTPNVITIIRKMKEDLGLLPNRRHRKDRFAPIKMEDENNKNNRYRDTLADLFYFVGNNPRIVPMDVLEPRVEGYIFNCRQLSFKTKVQYSYLSPRCTAGYPTEFSHSTQMPTTLDLH</sequence>
<name>A0ACB6R747_9PLEO</name>
<reference evidence="1" key="1">
    <citation type="journal article" date="2020" name="Stud. Mycol.">
        <title>101 Dothideomycetes genomes: a test case for predicting lifestyles and emergence of pathogens.</title>
        <authorList>
            <person name="Haridas S."/>
            <person name="Albert R."/>
            <person name="Binder M."/>
            <person name="Bloem J."/>
            <person name="Labutti K."/>
            <person name="Salamov A."/>
            <person name="Andreopoulos B."/>
            <person name="Baker S."/>
            <person name="Barry K."/>
            <person name="Bills G."/>
            <person name="Bluhm B."/>
            <person name="Cannon C."/>
            <person name="Castanera R."/>
            <person name="Culley D."/>
            <person name="Daum C."/>
            <person name="Ezra D."/>
            <person name="Gonzalez J."/>
            <person name="Henrissat B."/>
            <person name="Kuo A."/>
            <person name="Liang C."/>
            <person name="Lipzen A."/>
            <person name="Lutzoni F."/>
            <person name="Magnuson J."/>
            <person name="Mondo S."/>
            <person name="Nolan M."/>
            <person name="Ohm R."/>
            <person name="Pangilinan J."/>
            <person name="Park H.-J."/>
            <person name="Ramirez L."/>
            <person name="Alfaro M."/>
            <person name="Sun H."/>
            <person name="Tritt A."/>
            <person name="Yoshinaga Y."/>
            <person name="Zwiers L.-H."/>
            <person name="Turgeon B."/>
            <person name="Goodwin S."/>
            <person name="Spatafora J."/>
            <person name="Crous P."/>
            <person name="Grigoriev I."/>
        </authorList>
    </citation>
    <scope>NUCLEOTIDE SEQUENCE</scope>
    <source>
        <strain evidence="1">ATCC 200398</strain>
    </source>
</reference>
<organism evidence="1 2">
    <name type="scientific">Lindgomyces ingoldianus</name>
    <dbReference type="NCBI Taxonomy" id="673940"/>
    <lineage>
        <taxon>Eukaryota</taxon>
        <taxon>Fungi</taxon>
        <taxon>Dikarya</taxon>
        <taxon>Ascomycota</taxon>
        <taxon>Pezizomycotina</taxon>
        <taxon>Dothideomycetes</taxon>
        <taxon>Pleosporomycetidae</taxon>
        <taxon>Pleosporales</taxon>
        <taxon>Lindgomycetaceae</taxon>
        <taxon>Lindgomyces</taxon>
    </lineage>
</organism>
<protein>
    <submittedName>
        <fullName evidence="1">Uncharacterized protein</fullName>
    </submittedName>
</protein>
<dbReference type="EMBL" id="MU003496">
    <property type="protein sequence ID" value="KAF2475093.1"/>
    <property type="molecule type" value="Genomic_DNA"/>
</dbReference>
<evidence type="ECO:0000313" key="2">
    <source>
        <dbReference type="Proteomes" id="UP000799755"/>
    </source>
</evidence>
<comment type="caution">
    <text evidence="1">The sequence shown here is derived from an EMBL/GenBank/DDBJ whole genome shotgun (WGS) entry which is preliminary data.</text>
</comment>
<gene>
    <name evidence="1" type="ORF">BDR25DRAFT_350503</name>
</gene>
<evidence type="ECO:0000313" key="1">
    <source>
        <dbReference type="EMBL" id="KAF2475093.1"/>
    </source>
</evidence>
<keyword evidence="2" id="KW-1185">Reference proteome</keyword>
<accession>A0ACB6R747</accession>
<proteinExistence type="predicted"/>
<dbReference type="Proteomes" id="UP000799755">
    <property type="component" value="Unassembled WGS sequence"/>
</dbReference>